<gene>
    <name evidence="3" type="ORF">ERL59_18230</name>
</gene>
<dbReference type="InterPro" id="IPR006652">
    <property type="entry name" value="Kelch_1"/>
</dbReference>
<name>A0A6N9Q870_9BACL</name>
<dbReference type="Pfam" id="PF07833">
    <property type="entry name" value="Cu_amine_oxidN1"/>
    <property type="match status" value="1"/>
</dbReference>
<dbReference type="SUPFAM" id="SSF55383">
    <property type="entry name" value="Copper amine oxidase, domain N"/>
    <property type="match status" value="1"/>
</dbReference>
<evidence type="ECO:0000313" key="4">
    <source>
        <dbReference type="Proteomes" id="UP000448943"/>
    </source>
</evidence>
<protein>
    <submittedName>
        <fullName evidence="3">Uncharacterized protein</fullName>
    </submittedName>
</protein>
<accession>A0A6N9Q870</accession>
<feature type="domain" description="Copper amine oxidase-like N-terminal" evidence="1">
    <location>
        <begin position="407"/>
        <end position="512"/>
    </location>
</feature>
<dbReference type="InterPro" id="IPR011043">
    <property type="entry name" value="Gal_Oxase/kelch_b-propeller"/>
</dbReference>
<feature type="domain" description="FKB95-like N-terminal Kelch" evidence="2">
    <location>
        <begin position="155"/>
        <end position="353"/>
    </location>
</feature>
<comment type="caution">
    <text evidence="3">The sequence shown here is derived from an EMBL/GenBank/DDBJ whole genome shotgun (WGS) entry which is preliminary data.</text>
</comment>
<dbReference type="SMART" id="SM00612">
    <property type="entry name" value="Kelch"/>
    <property type="match status" value="4"/>
</dbReference>
<dbReference type="SUPFAM" id="SSF117281">
    <property type="entry name" value="Kelch motif"/>
    <property type="match status" value="1"/>
</dbReference>
<dbReference type="Pfam" id="PF25210">
    <property type="entry name" value="Kelch_FKB95"/>
    <property type="match status" value="1"/>
</dbReference>
<dbReference type="AlphaFoldDB" id="A0A6N9Q870"/>
<dbReference type="EMBL" id="SIJB01000043">
    <property type="protein sequence ID" value="NBI30891.1"/>
    <property type="molecule type" value="Genomic_DNA"/>
</dbReference>
<dbReference type="Gene3D" id="3.30.457.10">
    <property type="entry name" value="Copper amine oxidase-like, N-terminal domain"/>
    <property type="match status" value="1"/>
</dbReference>
<keyword evidence="4" id="KW-1185">Reference proteome</keyword>
<proteinExistence type="predicted"/>
<dbReference type="InterPro" id="IPR036582">
    <property type="entry name" value="Mao_N_sf"/>
</dbReference>
<evidence type="ECO:0000259" key="2">
    <source>
        <dbReference type="Pfam" id="PF25210"/>
    </source>
</evidence>
<dbReference type="SUPFAM" id="SSF50965">
    <property type="entry name" value="Galactose oxidase, central domain"/>
    <property type="match status" value="1"/>
</dbReference>
<evidence type="ECO:0000259" key="1">
    <source>
        <dbReference type="Pfam" id="PF07833"/>
    </source>
</evidence>
<sequence length="516" mass="58601">MDRLSPDVDLNLKRLKLIMEWYQMKQLNISNLTRSVLLVSVLILLAFFSMSVNAKSKEDTHGIWTQVESMNHGKFSFENVELNGKIFVIGGKDRLEFTRTMEVYDPQINKWTQLANMSVPRNKYGSNTVDLNGKLYIFDENAEVYDPVKDLWTKIPNYNYRESSQTVVLNGEIYLIGGSDGYERNGSALSDIVSRSVEKYNPHTNNWIEVSSLNIPRANSQIEVLEGKIYAIGGSDGDYNTLNNVEVYNPETDAWTITNLNYPKRNITSFVMNNKIYVFDNDGEGKAEVFNASKNKWEAAGNLQELTEELLTNDLSLVCTMDENIYFKQDINMYLTSIISYDVNTGIWSKVTNMYNQDKPEIMCADGTLYIIGGKKGEYDEKENSYTVHGSKRVLKYDPSSGFSININGEIQDYDNPPLLIKGTTMVPMRNIFESLGAEVTWDQSTKTITATNRDTTITLEINAREAIVNNSKIHLQQPAQIFSGNTLIPLRFVSESLGADVRYDHETKIVDITIK</sequence>
<reference evidence="3 4" key="1">
    <citation type="submission" date="2019-01" db="EMBL/GenBank/DDBJ databases">
        <title>Chengkuizengella sp. nov., isolated from deep-sea sediment of East Pacific Ocean.</title>
        <authorList>
            <person name="Yang J."/>
            <person name="Lai Q."/>
            <person name="Shao Z."/>
        </authorList>
    </citation>
    <scope>NUCLEOTIDE SEQUENCE [LARGE SCALE GENOMIC DNA]</scope>
    <source>
        <strain evidence="3 4">YPA3-1-1</strain>
    </source>
</reference>
<dbReference type="Proteomes" id="UP000448943">
    <property type="component" value="Unassembled WGS sequence"/>
</dbReference>
<organism evidence="3 4">
    <name type="scientific">Chengkuizengella marina</name>
    <dbReference type="NCBI Taxonomy" id="2507566"/>
    <lineage>
        <taxon>Bacteria</taxon>
        <taxon>Bacillati</taxon>
        <taxon>Bacillota</taxon>
        <taxon>Bacilli</taxon>
        <taxon>Bacillales</taxon>
        <taxon>Paenibacillaceae</taxon>
        <taxon>Chengkuizengella</taxon>
    </lineage>
</organism>
<dbReference type="Pfam" id="PF01344">
    <property type="entry name" value="Kelch_1"/>
    <property type="match status" value="1"/>
</dbReference>
<dbReference type="Gene3D" id="2.120.10.80">
    <property type="entry name" value="Kelch-type beta propeller"/>
    <property type="match status" value="2"/>
</dbReference>
<evidence type="ECO:0000313" key="3">
    <source>
        <dbReference type="EMBL" id="NBI30891.1"/>
    </source>
</evidence>
<dbReference type="PANTHER" id="PTHR45632">
    <property type="entry name" value="LD33804P"/>
    <property type="match status" value="1"/>
</dbReference>
<dbReference type="InterPro" id="IPR015915">
    <property type="entry name" value="Kelch-typ_b-propeller"/>
</dbReference>
<dbReference type="InterPro" id="IPR012854">
    <property type="entry name" value="Cu_amine_oxidase-like_N"/>
</dbReference>
<dbReference type="InterPro" id="IPR057499">
    <property type="entry name" value="Kelch_FKB95"/>
</dbReference>
<dbReference type="PANTHER" id="PTHR45632:SF17">
    <property type="entry name" value="KELCH-LIKE PROTEIN 31"/>
    <property type="match status" value="1"/>
</dbReference>